<dbReference type="OrthoDB" id="6417227at2759"/>
<gene>
    <name evidence="1" type="ORF">AVEN_138041_1</name>
</gene>
<keyword evidence="2" id="KW-1185">Reference proteome</keyword>
<organism evidence="1 2">
    <name type="scientific">Araneus ventricosus</name>
    <name type="common">Orbweaver spider</name>
    <name type="synonym">Epeira ventricosa</name>
    <dbReference type="NCBI Taxonomy" id="182803"/>
    <lineage>
        <taxon>Eukaryota</taxon>
        <taxon>Metazoa</taxon>
        <taxon>Ecdysozoa</taxon>
        <taxon>Arthropoda</taxon>
        <taxon>Chelicerata</taxon>
        <taxon>Arachnida</taxon>
        <taxon>Araneae</taxon>
        <taxon>Araneomorphae</taxon>
        <taxon>Entelegynae</taxon>
        <taxon>Araneoidea</taxon>
        <taxon>Araneidae</taxon>
        <taxon>Araneus</taxon>
    </lineage>
</organism>
<name>A0A4Y2MX85_ARAVE</name>
<comment type="caution">
    <text evidence="1">The sequence shown here is derived from an EMBL/GenBank/DDBJ whole genome shotgun (WGS) entry which is preliminary data.</text>
</comment>
<proteinExistence type="predicted"/>
<evidence type="ECO:0000313" key="1">
    <source>
        <dbReference type="EMBL" id="GBN31303.1"/>
    </source>
</evidence>
<evidence type="ECO:0008006" key="3">
    <source>
        <dbReference type="Google" id="ProtNLM"/>
    </source>
</evidence>
<dbReference type="AlphaFoldDB" id="A0A4Y2MX85"/>
<evidence type="ECO:0000313" key="2">
    <source>
        <dbReference type="Proteomes" id="UP000499080"/>
    </source>
</evidence>
<protein>
    <recommendedName>
        <fullName evidence="3">Mos1 transposase HTH domain-containing protein</fullName>
    </recommendedName>
</protein>
<sequence length="102" mass="11513">MAERRVLKTWSQMEVCAVVSYERARGTSILNIQRLLQSVYGGPVKWLGARVQCLVKEGTCGCGGVFIFPTSSPTRPFIAQDSTHFHLRPRFELTSFCHTDLH</sequence>
<dbReference type="Proteomes" id="UP000499080">
    <property type="component" value="Unassembled WGS sequence"/>
</dbReference>
<reference evidence="1 2" key="1">
    <citation type="journal article" date="2019" name="Sci. Rep.">
        <title>Orb-weaving spider Araneus ventricosus genome elucidates the spidroin gene catalogue.</title>
        <authorList>
            <person name="Kono N."/>
            <person name="Nakamura H."/>
            <person name="Ohtoshi R."/>
            <person name="Moran D.A.P."/>
            <person name="Shinohara A."/>
            <person name="Yoshida Y."/>
            <person name="Fujiwara M."/>
            <person name="Mori M."/>
            <person name="Tomita M."/>
            <person name="Arakawa K."/>
        </authorList>
    </citation>
    <scope>NUCLEOTIDE SEQUENCE [LARGE SCALE GENOMIC DNA]</scope>
</reference>
<accession>A0A4Y2MX85</accession>
<dbReference type="EMBL" id="BGPR01008064">
    <property type="protein sequence ID" value="GBN31303.1"/>
    <property type="molecule type" value="Genomic_DNA"/>
</dbReference>